<name>A0ABP8NIV8_9BACT</name>
<evidence type="ECO:0000256" key="14">
    <source>
        <dbReference type="ARBA" id="ARBA00023170"/>
    </source>
</evidence>
<protein>
    <recommendedName>
        <fullName evidence="2">receptor protein-tyrosine kinase</fullName>
        <ecNumber evidence="2">2.7.10.1</ecNumber>
    </recommendedName>
</protein>
<keyword evidence="9" id="KW-0067">ATP-binding</keyword>
<keyword evidence="19" id="KW-1185">Reference proteome</keyword>
<comment type="subcellular location">
    <subcellularLocation>
        <location evidence="1">Cell membrane</location>
        <topology evidence="1">Single-pass type I membrane protein</topology>
    </subcellularLocation>
</comment>
<organism evidence="18 19">
    <name type="scientific">Nemorincola caseinilytica</name>
    <dbReference type="NCBI Taxonomy" id="2054315"/>
    <lineage>
        <taxon>Bacteria</taxon>
        <taxon>Pseudomonadati</taxon>
        <taxon>Bacteroidota</taxon>
        <taxon>Chitinophagia</taxon>
        <taxon>Chitinophagales</taxon>
        <taxon>Chitinophagaceae</taxon>
        <taxon>Nemorincola</taxon>
    </lineage>
</organism>
<feature type="domain" description="Ig-like" evidence="17">
    <location>
        <begin position="2129"/>
        <end position="2211"/>
    </location>
</feature>
<evidence type="ECO:0000313" key="19">
    <source>
        <dbReference type="Proteomes" id="UP001500067"/>
    </source>
</evidence>
<dbReference type="EMBL" id="BAABFA010000017">
    <property type="protein sequence ID" value="GAA4467695.1"/>
    <property type="molecule type" value="Genomic_DNA"/>
</dbReference>
<dbReference type="InterPro" id="IPR008964">
    <property type="entry name" value="Invasin/intimin_cell_adhesion"/>
</dbReference>
<keyword evidence="11" id="KW-0472">Membrane</keyword>
<evidence type="ECO:0000256" key="5">
    <source>
        <dbReference type="ARBA" id="ARBA00022692"/>
    </source>
</evidence>
<evidence type="ECO:0000256" key="1">
    <source>
        <dbReference type="ARBA" id="ARBA00004251"/>
    </source>
</evidence>
<evidence type="ECO:0000256" key="9">
    <source>
        <dbReference type="ARBA" id="ARBA00022840"/>
    </source>
</evidence>
<dbReference type="SUPFAM" id="SSF49373">
    <property type="entry name" value="Invasin/intimin cell-adhesion fragments"/>
    <property type="match status" value="8"/>
</dbReference>
<dbReference type="EC" id="2.7.10.1" evidence="2"/>
<keyword evidence="8" id="KW-0418">Kinase</keyword>
<accession>A0ABP8NIV8</accession>
<feature type="compositionally biased region" description="Low complexity" evidence="16">
    <location>
        <begin position="161"/>
        <end position="170"/>
    </location>
</feature>
<dbReference type="SMART" id="SM00635">
    <property type="entry name" value="BID_2"/>
    <property type="match status" value="10"/>
</dbReference>
<evidence type="ECO:0000259" key="17">
    <source>
        <dbReference type="PROSITE" id="PS50835"/>
    </source>
</evidence>
<dbReference type="Pfam" id="PF02368">
    <property type="entry name" value="Big_2"/>
    <property type="match status" value="2"/>
</dbReference>
<evidence type="ECO:0000256" key="7">
    <source>
        <dbReference type="ARBA" id="ARBA00022741"/>
    </source>
</evidence>
<dbReference type="InterPro" id="IPR003343">
    <property type="entry name" value="Big_2"/>
</dbReference>
<keyword evidence="3" id="KW-1003">Cell membrane</keyword>
<evidence type="ECO:0000256" key="6">
    <source>
        <dbReference type="ARBA" id="ARBA00022729"/>
    </source>
</evidence>
<dbReference type="InterPro" id="IPR055163">
    <property type="entry name" value="ALK/LTK-like_GRD"/>
</dbReference>
<keyword evidence="4" id="KW-0808">Transferase</keyword>
<evidence type="ECO:0000256" key="4">
    <source>
        <dbReference type="ARBA" id="ARBA00022679"/>
    </source>
</evidence>
<dbReference type="Pfam" id="PF18962">
    <property type="entry name" value="Por_Secre_tail"/>
    <property type="match status" value="1"/>
</dbReference>
<keyword evidence="5" id="KW-0812">Transmembrane</keyword>
<keyword evidence="12" id="KW-0829">Tyrosine-protein kinase</keyword>
<evidence type="ECO:0000256" key="2">
    <source>
        <dbReference type="ARBA" id="ARBA00011902"/>
    </source>
</evidence>
<evidence type="ECO:0000256" key="10">
    <source>
        <dbReference type="ARBA" id="ARBA00022989"/>
    </source>
</evidence>
<comment type="caution">
    <text evidence="18">The sequence shown here is derived from an EMBL/GenBank/DDBJ whole genome shotgun (WGS) entry which is preliminary data.</text>
</comment>
<feature type="region of interest" description="Disordered" evidence="16">
    <location>
        <begin position="83"/>
        <end position="109"/>
    </location>
</feature>
<evidence type="ECO:0000256" key="16">
    <source>
        <dbReference type="SAM" id="MobiDB-lite"/>
    </source>
</evidence>
<gene>
    <name evidence="18" type="ORF">GCM10023093_24000</name>
</gene>
<feature type="compositionally biased region" description="Gly residues" evidence="16">
    <location>
        <begin position="83"/>
        <end position="108"/>
    </location>
</feature>
<keyword evidence="14" id="KW-0675">Receptor</keyword>
<reference evidence="19" key="1">
    <citation type="journal article" date="2019" name="Int. J. Syst. Evol. Microbiol.">
        <title>The Global Catalogue of Microorganisms (GCM) 10K type strain sequencing project: providing services to taxonomists for standard genome sequencing and annotation.</title>
        <authorList>
            <consortium name="The Broad Institute Genomics Platform"/>
            <consortium name="The Broad Institute Genome Sequencing Center for Infectious Disease"/>
            <person name="Wu L."/>
            <person name="Ma J."/>
        </authorList>
    </citation>
    <scope>NUCLEOTIDE SEQUENCE [LARGE SCALE GENOMIC DNA]</scope>
    <source>
        <strain evidence="19">JCM 32105</strain>
    </source>
</reference>
<evidence type="ECO:0000256" key="12">
    <source>
        <dbReference type="ARBA" id="ARBA00023137"/>
    </source>
</evidence>
<keyword evidence="10" id="KW-1133">Transmembrane helix</keyword>
<dbReference type="NCBIfam" id="TIGR04183">
    <property type="entry name" value="Por_Secre_tail"/>
    <property type="match status" value="1"/>
</dbReference>
<dbReference type="Gene3D" id="2.60.120.260">
    <property type="entry name" value="Galactose-binding domain-like"/>
    <property type="match status" value="1"/>
</dbReference>
<dbReference type="PROSITE" id="PS50835">
    <property type="entry name" value="IG_LIKE"/>
    <property type="match status" value="1"/>
</dbReference>
<evidence type="ECO:0000256" key="11">
    <source>
        <dbReference type="ARBA" id="ARBA00023136"/>
    </source>
</evidence>
<evidence type="ECO:0000313" key="18">
    <source>
        <dbReference type="EMBL" id="GAA4467695.1"/>
    </source>
</evidence>
<dbReference type="InterPro" id="IPR007110">
    <property type="entry name" value="Ig-like_dom"/>
</dbReference>
<sequence length="2401" mass="236283">MFSVVALNAAAQLTTFTTPSNSPVDYTVPAGCTSVIVSMNGGRGGTGAGAGGAGGRVVCSLAVTPGQILKVYVGGQGGTTGGGVGGSRGGNGGAGGLLSSDGGGGGGSSDIRVGGTALTNRVIVAAGGGGGSSSAGAVGGGLTGGSASGGGGTQSAGGAAGNASATAGTQTSGGNGRAGNLTNDGGGGGGGGYWGGGGGNRSAAGGGGGSNYVGGAGVSGVTTNSQGVSTGNGVVSICARPVAGTITGTPTSICKNATTTFSNTTATSTATKTWSSSNTGVATVNSTTGVVTGVAAGTANITCSVANACETVTTFRTVTVLADPNAISGNAGLCPSSTTTLTNSSGAGTWSSSNTAVASISSGGVVSSTATPGTTTITFTLNSTGCTITRIQTVYALPAVIGGTLAACKGGGTTLTNATSGGTWASLDGSIATVAPTSGTSTTVTGVSAGIVNVKYTSSTGCIRTTTVSILPTPLPVITPNTVDVCMGSGQVFTATATVPDLVLAGQNFNSGIGTWSLNTLSGPVASSFTIITSPNAAGGAGDGSNMLQANAFGNPVATTLTSPSFSTMNLPGVRVKFNMQLLSAPPDATVAVEYSLNSSPTWTPIATPVLLHQVVGDGNWSAAAPEYSATLPPAALNQQDVRVRWNYNGTYFWAIDNISIIVDMPSPTFAWTGPASLSCNNCATPTITPTALGANVYSVIASSGSCISTAAATTTVSVNPLPAAITGFTNPCVGTTTTLNTTSTGGTWAISDPTIASLNASTGQLTGLLQGTATVSYTLPTGCRTATVVTIEAAPAAISGTQKVCEGFSTALSHAVNGGAWVSGATSIATINTTGTVSGLDVGNAPITYTLPSGCTVFATVTVNEQPTALTGADVVCELANTTLASTPAGGTWSTSDAARATVAGGVVTGVNDGTVNISYTLPAGCFVTKTMTVLATPEVITGTMQVCEGLTTDLNSATNGGDWGTSSTTIALVDGSGIVTGVNDGTVTISYTMPNTCYTTATVTVNPLPVAIGGVSKVCVNSTIQLTNDDADGTWSSSVPGVADVAPDGVVTGMAAGNASITYTLSTGCIITHDMTVNPLPANITGLAKVCKGLTTQLANNTLDGTWSTSAPLTATVSGTGLVTGQDAGNATISYILTATGCYATVPATVNPLPADITGTAEVCENGTTQLADADAGGTWSSSAAAIATVGTNGMVSGVAHGNANITYTLPTTCITVREVTVNPLPAAITGTNNVCVASDITLANITADGSWTSSNDGIATIGSGTGIVTGVADGGVTMSYILSTGCYTTKSIIVNPLPADITGDTRICKGLTSLLENATMNGSWSSNTTAIATINTGGMLSGVSDGTAVISYKLSTGCYKVTEVTVDPLPADITGVKKVCEGLTTTLASITPDGTWESSSTVKADVDANGVVSGMESGNAMITYTLPTGCITTATVTVNPSPGMLTGDAAVCALNTTVLGNMVAGGTWTGGAAGIASISATGTVTAIAAGNANVTYTLPAGCQRVDEVTVNPLPDNITTDGNVCVGSTETLTNVTPDGTWASSNTAIADINNTTGDVTGIFAGTANITYKLTTTGCIRTRAITIDPLPATIFGNSAVCEAATTPLFSAPAGAWTSSNTAVATISATGIVSGVHEGLTNITYTLPTGCYVTTPMIVDPLPPAITGDLFACAGATSEVFNTMLGGTWSNATDVAMVNAAGIVTGIAAGTTRISYKMSTGCGVMAVFTVNPLPAPIAGSPSVCEGAVAMATSATLGGSWSTADASMLTIDPSTGVMTGVADGTGAIIYTLPTGCSRTRNITIYEALPAITGDNAVCRGAGTTLANAAPGGVWSSNNAAVAAVGSATGTITGMATGSATIVYALPATGCRATYNIIVNPLPAAIAPASVCAGATTTLSSASAGGTWASADDAIATIEAATGIATGVAAGGVEMTYTLPTGCKATAIVAVYAQPVAQVLAGGGDYCEGSAGAEMTLMGSEVAATYRLYRGPLVVGMATGAGGAVNFGHFTTPGTYSVNATTLSGCAGDMTGAEVVNIVATVTPTISMVADIADTICAGTTGNFTAIGINGGTAPEYKWLINGTEVGTATTYSYVPVNGDEIKAVLVSNAQCATTTMVSALRTINVMPNLTPAISLEVLPGDTLCEGDGAMFRATIANGGDAPMYTWIVDGSVVSSATGATYAYVPSNGDIVVCKLNSSYRCPTANDMSSNVISMKVFDLHIPVVTVVAQPGLTINEGQLATFTATAFDGGTAPTYQWQINDVDVPGANTPVFATRELEDGDVVKCNVQANGLCGKVSFNSVTMKVLEGVSVDPVITAAFDIRLAPNPNSGTFTVSGSVPRNGSKVTLQVTDMLGQVVYTGAAQPKGDVLNETLNLDNSLANGMYLLHLSTGTESRTFHFMLSR</sequence>
<evidence type="ECO:0000256" key="13">
    <source>
        <dbReference type="ARBA" id="ARBA00023157"/>
    </source>
</evidence>
<feature type="compositionally biased region" description="Gly residues" evidence="16">
    <location>
        <begin position="145"/>
        <end position="160"/>
    </location>
</feature>
<feature type="region of interest" description="Disordered" evidence="16">
    <location>
        <begin position="145"/>
        <end position="183"/>
    </location>
</feature>
<keyword evidence="6" id="KW-0732">Signal</keyword>
<keyword evidence="13" id="KW-1015">Disulfide bond</keyword>
<evidence type="ECO:0000256" key="3">
    <source>
        <dbReference type="ARBA" id="ARBA00022475"/>
    </source>
</evidence>
<keyword evidence="7" id="KW-0547">Nucleotide-binding</keyword>
<dbReference type="Proteomes" id="UP001500067">
    <property type="component" value="Unassembled WGS sequence"/>
</dbReference>
<evidence type="ECO:0000256" key="15">
    <source>
        <dbReference type="ARBA" id="ARBA00023180"/>
    </source>
</evidence>
<dbReference type="Gene3D" id="2.60.40.1080">
    <property type="match status" value="9"/>
</dbReference>
<proteinExistence type="predicted"/>
<keyword evidence="15" id="KW-0325">Glycoprotein</keyword>
<dbReference type="Pfam" id="PF12810">
    <property type="entry name" value="ALK_LTK_GRD"/>
    <property type="match status" value="1"/>
</dbReference>
<evidence type="ECO:0000256" key="8">
    <source>
        <dbReference type="ARBA" id="ARBA00022777"/>
    </source>
</evidence>
<dbReference type="InterPro" id="IPR026444">
    <property type="entry name" value="Secre_tail"/>
</dbReference>